<dbReference type="InterPro" id="IPR036291">
    <property type="entry name" value="NAD(P)-bd_dom_sf"/>
</dbReference>
<dbReference type="PANTHER" id="PTHR43818:SF11">
    <property type="entry name" value="BCDNA.GH03377"/>
    <property type="match status" value="1"/>
</dbReference>
<dbReference type="Gene3D" id="3.30.360.10">
    <property type="entry name" value="Dihydrodipicolinate Reductase, domain 2"/>
    <property type="match status" value="1"/>
</dbReference>
<protein>
    <submittedName>
        <fullName evidence="4">Gfo/Idh/MocA family oxidoreductase</fullName>
    </submittedName>
</protein>
<feature type="domain" description="Gfo/Idh/MocA-like oxidoreductase N-terminal" evidence="2">
    <location>
        <begin position="7"/>
        <end position="123"/>
    </location>
</feature>
<dbReference type="PANTHER" id="PTHR43818">
    <property type="entry name" value="BCDNA.GH03377"/>
    <property type="match status" value="1"/>
</dbReference>
<evidence type="ECO:0000259" key="2">
    <source>
        <dbReference type="Pfam" id="PF01408"/>
    </source>
</evidence>
<comment type="caution">
    <text evidence="4">The sequence shown here is derived from an EMBL/GenBank/DDBJ whole genome shotgun (WGS) entry which is preliminary data.</text>
</comment>
<dbReference type="InterPro" id="IPR055170">
    <property type="entry name" value="GFO_IDH_MocA-like_dom"/>
</dbReference>
<evidence type="ECO:0000259" key="3">
    <source>
        <dbReference type="Pfam" id="PF22725"/>
    </source>
</evidence>
<keyword evidence="1" id="KW-0560">Oxidoreductase</keyword>
<reference evidence="5" key="1">
    <citation type="journal article" date="2019" name="Int. J. Syst. Evol. Microbiol.">
        <title>The Global Catalogue of Microorganisms (GCM) 10K type strain sequencing project: providing services to taxonomists for standard genome sequencing and annotation.</title>
        <authorList>
            <consortium name="The Broad Institute Genomics Platform"/>
            <consortium name="The Broad Institute Genome Sequencing Center for Infectious Disease"/>
            <person name="Wu L."/>
            <person name="Ma J."/>
        </authorList>
    </citation>
    <scope>NUCLEOTIDE SEQUENCE [LARGE SCALE GENOMIC DNA]</scope>
    <source>
        <strain evidence="5">JCM 14306</strain>
    </source>
</reference>
<dbReference type="EMBL" id="BAAANE010000007">
    <property type="protein sequence ID" value="GAA1645827.1"/>
    <property type="molecule type" value="Genomic_DNA"/>
</dbReference>
<organism evidence="4 5">
    <name type="scientific">Kribbella alba</name>
    <dbReference type="NCBI Taxonomy" id="190197"/>
    <lineage>
        <taxon>Bacteria</taxon>
        <taxon>Bacillati</taxon>
        <taxon>Actinomycetota</taxon>
        <taxon>Actinomycetes</taxon>
        <taxon>Propionibacteriales</taxon>
        <taxon>Kribbellaceae</taxon>
        <taxon>Kribbella</taxon>
    </lineage>
</organism>
<evidence type="ECO:0000256" key="1">
    <source>
        <dbReference type="ARBA" id="ARBA00023002"/>
    </source>
</evidence>
<evidence type="ECO:0000313" key="5">
    <source>
        <dbReference type="Proteomes" id="UP001501319"/>
    </source>
</evidence>
<dbReference type="SUPFAM" id="SSF51735">
    <property type="entry name" value="NAD(P)-binding Rossmann-fold domains"/>
    <property type="match status" value="1"/>
</dbReference>
<keyword evidence="5" id="KW-1185">Reference proteome</keyword>
<dbReference type="Pfam" id="PF22725">
    <property type="entry name" value="GFO_IDH_MocA_C3"/>
    <property type="match status" value="1"/>
</dbReference>
<accession>A0ABP4RCE4</accession>
<dbReference type="Proteomes" id="UP001501319">
    <property type="component" value="Unassembled WGS sequence"/>
</dbReference>
<dbReference type="Gene3D" id="3.40.50.720">
    <property type="entry name" value="NAD(P)-binding Rossmann-like Domain"/>
    <property type="match status" value="1"/>
</dbReference>
<dbReference type="InterPro" id="IPR050463">
    <property type="entry name" value="Gfo/Idh/MocA_oxidrdct_glycsds"/>
</dbReference>
<sequence length="343" mass="36644">MVSKPLKIAVLGFWHVHAKDYARQTQQHPGTELVAVWDDDLALGQAGADEFGVPFTDDLEALLGRADVDGVIITTATSAHREVMVRAANAGKHIFTEKLLAPTVTEAAEIIAAADDNGVKLVVSLPRLAHGYTHAIRDVIGSGDLGQLTYGRIRLSHDGAVSRGGADGWLPQRFFDQKTAIGGALTDLGCHPVYLLQLFLGADPETVNATYRSVAGRGLEDNAVVTVGYRDQKIGVIEAGFASRNPFTIEIFGTDGSLTYTETGNVLRVSGPAFGGDDLQLPVPDHGKGPFAQWVDHINQDTRADDNLARALELTRMVVAANQAAEQGRTTSYAGSESHLPTR</sequence>
<gene>
    <name evidence="4" type="ORF">GCM10009744_40910</name>
</gene>
<dbReference type="Pfam" id="PF01408">
    <property type="entry name" value="GFO_IDH_MocA"/>
    <property type="match status" value="1"/>
</dbReference>
<evidence type="ECO:0000313" key="4">
    <source>
        <dbReference type="EMBL" id="GAA1645827.1"/>
    </source>
</evidence>
<feature type="domain" description="GFO/IDH/MocA-like oxidoreductase" evidence="3">
    <location>
        <begin position="135"/>
        <end position="258"/>
    </location>
</feature>
<dbReference type="InterPro" id="IPR000683">
    <property type="entry name" value="Gfo/Idh/MocA-like_OxRdtase_N"/>
</dbReference>
<name>A0ABP4RCE4_9ACTN</name>
<proteinExistence type="predicted"/>
<dbReference type="SUPFAM" id="SSF55347">
    <property type="entry name" value="Glyceraldehyde-3-phosphate dehydrogenase-like, C-terminal domain"/>
    <property type="match status" value="1"/>
</dbReference>